<comment type="caution">
    <text evidence="3">The sequence shown here is derived from an EMBL/GenBank/DDBJ whole genome shotgun (WGS) entry which is preliminary data.</text>
</comment>
<reference evidence="3 4" key="1">
    <citation type="submission" date="2019-12" db="EMBL/GenBank/DDBJ databases">
        <authorList>
            <person name="Huq M.A."/>
        </authorList>
    </citation>
    <scope>NUCLEOTIDE SEQUENCE [LARGE SCALE GENOMIC DNA]</scope>
    <source>
        <strain evidence="3 4">MAH-18</strain>
    </source>
</reference>
<evidence type="ECO:0000259" key="2">
    <source>
        <dbReference type="PROSITE" id="PS50801"/>
    </source>
</evidence>
<evidence type="ECO:0000313" key="4">
    <source>
        <dbReference type="Proteomes" id="UP000473525"/>
    </source>
</evidence>
<sequence>MDGSDFHLSVQVEPPHARIKPSGEFDAFTARQLAAEVDDALAAGCIHFRLEFSDVTFIDAAGVGQLVRLYNLTNAVDGTLAVDAPSTCVRRLCTLVHVENLLGVEPATWPCTSRPRVPGRGHVSSRPLVPDRSAG</sequence>
<gene>
    <name evidence="3" type="ORF">GON03_05310</name>
</gene>
<feature type="domain" description="STAS" evidence="2">
    <location>
        <begin position="6"/>
        <end position="92"/>
    </location>
</feature>
<dbReference type="PROSITE" id="PS50801">
    <property type="entry name" value="STAS"/>
    <property type="match status" value="1"/>
</dbReference>
<dbReference type="EMBL" id="WSEK01000004">
    <property type="protein sequence ID" value="MVQ48590.1"/>
    <property type="molecule type" value="Genomic_DNA"/>
</dbReference>
<dbReference type="GO" id="GO:0043856">
    <property type="term" value="F:anti-sigma factor antagonist activity"/>
    <property type="evidence" value="ECO:0007669"/>
    <property type="project" value="TreeGrafter"/>
</dbReference>
<dbReference type="AlphaFoldDB" id="A0A6L6XND1"/>
<keyword evidence="4" id="KW-1185">Reference proteome</keyword>
<dbReference type="CDD" id="cd07043">
    <property type="entry name" value="STAS_anti-anti-sigma_factors"/>
    <property type="match status" value="1"/>
</dbReference>
<dbReference type="RefSeq" id="WP_157340861.1">
    <property type="nucleotide sequence ID" value="NZ_WSEK01000004.1"/>
</dbReference>
<dbReference type="PANTHER" id="PTHR33495:SF2">
    <property type="entry name" value="ANTI-SIGMA FACTOR ANTAGONIST TM_1081-RELATED"/>
    <property type="match status" value="1"/>
</dbReference>
<accession>A0A6L6XND1</accession>
<dbReference type="PANTHER" id="PTHR33495">
    <property type="entry name" value="ANTI-SIGMA FACTOR ANTAGONIST TM_1081-RELATED-RELATED"/>
    <property type="match status" value="1"/>
</dbReference>
<name>A0A6L6XND1_9ACTN</name>
<dbReference type="InterPro" id="IPR036513">
    <property type="entry name" value="STAS_dom_sf"/>
</dbReference>
<organism evidence="3 4">
    <name type="scientific">Nocardioides agri</name>
    <dbReference type="NCBI Taxonomy" id="2682843"/>
    <lineage>
        <taxon>Bacteria</taxon>
        <taxon>Bacillati</taxon>
        <taxon>Actinomycetota</taxon>
        <taxon>Actinomycetes</taxon>
        <taxon>Propionibacteriales</taxon>
        <taxon>Nocardioidaceae</taxon>
        <taxon>Nocardioides</taxon>
    </lineage>
</organism>
<evidence type="ECO:0000313" key="3">
    <source>
        <dbReference type="EMBL" id="MVQ48590.1"/>
    </source>
</evidence>
<evidence type="ECO:0000256" key="1">
    <source>
        <dbReference type="SAM" id="MobiDB-lite"/>
    </source>
</evidence>
<dbReference type="Pfam" id="PF13466">
    <property type="entry name" value="STAS_2"/>
    <property type="match status" value="1"/>
</dbReference>
<dbReference type="SUPFAM" id="SSF52091">
    <property type="entry name" value="SpoIIaa-like"/>
    <property type="match status" value="1"/>
</dbReference>
<proteinExistence type="predicted"/>
<dbReference type="InterPro" id="IPR058548">
    <property type="entry name" value="MlaB-like_STAS"/>
</dbReference>
<protein>
    <submittedName>
        <fullName evidence="3">STAS domain-containing protein</fullName>
    </submittedName>
</protein>
<feature type="region of interest" description="Disordered" evidence="1">
    <location>
        <begin position="116"/>
        <end position="135"/>
    </location>
</feature>
<dbReference type="InterPro" id="IPR002645">
    <property type="entry name" value="STAS_dom"/>
</dbReference>
<dbReference type="Proteomes" id="UP000473525">
    <property type="component" value="Unassembled WGS sequence"/>
</dbReference>
<dbReference type="Gene3D" id="3.30.750.24">
    <property type="entry name" value="STAS domain"/>
    <property type="match status" value="1"/>
</dbReference>